<dbReference type="Gene3D" id="1.10.260.40">
    <property type="entry name" value="lambda repressor-like DNA-binding domains"/>
    <property type="match status" value="1"/>
</dbReference>
<keyword evidence="2" id="KW-0238">DNA-binding</keyword>
<evidence type="ECO:0000313" key="7">
    <source>
        <dbReference type="Proteomes" id="UP001295856"/>
    </source>
</evidence>
<dbReference type="Pfam" id="PF13560">
    <property type="entry name" value="HTH_31"/>
    <property type="match status" value="1"/>
</dbReference>
<evidence type="ECO:0000313" key="6">
    <source>
        <dbReference type="EMBL" id="CAK1261518.1"/>
    </source>
</evidence>
<dbReference type="PANTHER" id="PTHR46797">
    <property type="entry name" value="HTH-TYPE TRANSCRIPTIONAL REGULATOR"/>
    <property type="match status" value="1"/>
</dbReference>
<dbReference type="GO" id="GO:0003677">
    <property type="term" value="F:DNA binding"/>
    <property type="evidence" value="ECO:0007669"/>
    <property type="project" value="UniProtKB-KW"/>
</dbReference>
<geneLocation type="plasmid" evidence="6 7">
    <name>pF1253-2</name>
</geneLocation>
<keyword evidence="3" id="KW-0804">Transcription</keyword>
<reference evidence="5" key="1">
    <citation type="submission" date="2018-01" db="EMBL/GenBank/DDBJ databases">
        <title>Prevalence of blaNDM and mcr-1 in Escherichia coli from food in China.</title>
        <authorList>
            <person name="Liu X."/>
            <person name="Li R."/>
            <person name="Chen S."/>
        </authorList>
    </citation>
    <scope>NUCLEOTIDE SEQUENCE</scope>
    <source>
        <strain evidence="5">1079</strain>
        <plasmid evidence="5">p1079-IncFIB-N</plasmid>
    </source>
</reference>
<dbReference type="Proteomes" id="UP001295856">
    <property type="component" value="Plasmid pF1253-2"/>
</dbReference>
<dbReference type="AlphaFoldDB" id="A0A2S1JBB6"/>
<evidence type="ECO:0000256" key="2">
    <source>
        <dbReference type="ARBA" id="ARBA00023125"/>
    </source>
</evidence>
<dbReference type="GO" id="GO:0005829">
    <property type="term" value="C:cytosol"/>
    <property type="evidence" value="ECO:0007669"/>
    <property type="project" value="TreeGrafter"/>
</dbReference>
<keyword evidence="1" id="KW-0805">Transcription regulation</keyword>
<dbReference type="GO" id="GO:0003700">
    <property type="term" value="F:DNA-binding transcription factor activity"/>
    <property type="evidence" value="ECO:0007669"/>
    <property type="project" value="TreeGrafter"/>
</dbReference>
<evidence type="ECO:0000256" key="3">
    <source>
        <dbReference type="ARBA" id="ARBA00023163"/>
    </source>
</evidence>
<dbReference type="EMBL" id="MG825383">
    <property type="protein sequence ID" value="AWF75671.1"/>
    <property type="molecule type" value="Genomic_DNA"/>
</dbReference>
<feature type="domain" description="HTH cro/C1-type" evidence="4">
    <location>
        <begin position="44"/>
        <end position="99"/>
    </location>
</feature>
<evidence type="ECO:0000313" key="5">
    <source>
        <dbReference type="EMBL" id="AWF75671.1"/>
    </source>
</evidence>
<protein>
    <submittedName>
        <fullName evidence="6">Helix-turn-helix transcriptional regulator</fullName>
    </submittedName>
</protein>
<reference evidence="6" key="2">
    <citation type="submission" date="2023-10" db="EMBL/GenBank/DDBJ databases">
        <authorList>
            <person name="Leclercq S."/>
        </authorList>
    </citation>
    <scope>NUCLEOTIDE SEQUENCE</scope>
    <source>
        <strain evidence="6">F1253</strain>
        <plasmid evidence="6">pF1253-2</plasmid>
    </source>
</reference>
<organism evidence="5">
    <name type="scientific">Escherichia coli</name>
    <dbReference type="NCBI Taxonomy" id="562"/>
    <lineage>
        <taxon>Bacteria</taxon>
        <taxon>Pseudomonadati</taxon>
        <taxon>Pseudomonadota</taxon>
        <taxon>Gammaproteobacteria</taxon>
        <taxon>Enterobacterales</taxon>
        <taxon>Enterobacteriaceae</taxon>
        <taxon>Escherichia</taxon>
    </lineage>
</organism>
<keyword evidence="5" id="KW-0614">Plasmid</keyword>
<name>A0A2S1JBB6_ECOLX</name>
<geneLocation type="plasmid" evidence="5">
    <name>p1079-IncFIB-N</name>
</geneLocation>
<proteinExistence type="predicted"/>
<dbReference type="PROSITE" id="PS50943">
    <property type="entry name" value="HTH_CROC1"/>
    <property type="match status" value="1"/>
</dbReference>
<dbReference type="InterPro" id="IPR050807">
    <property type="entry name" value="TransReg_Diox_bact_type"/>
</dbReference>
<accession>A0A2S1JBB6</accession>
<dbReference type="PANTHER" id="PTHR46797:SF23">
    <property type="entry name" value="HTH-TYPE TRANSCRIPTIONAL REGULATOR SUTR"/>
    <property type="match status" value="1"/>
</dbReference>
<dbReference type="InterPro" id="IPR010982">
    <property type="entry name" value="Lambda_DNA-bd_dom_sf"/>
</dbReference>
<evidence type="ECO:0000256" key="1">
    <source>
        <dbReference type="ARBA" id="ARBA00023015"/>
    </source>
</evidence>
<dbReference type="InterPro" id="IPR001387">
    <property type="entry name" value="Cro/C1-type_HTH"/>
</dbReference>
<gene>
    <name evidence="6" type="ORF">FGAF1253_46650</name>
    <name evidence="5" type="ORF">FOBECEAA_00110</name>
</gene>
<evidence type="ECO:0000259" key="4">
    <source>
        <dbReference type="PROSITE" id="PS50943"/>
    </source>
</evidence>
<sequence length="185" mass="20537">MRVTKLVDVRLDSKCLIWSVALQWSKLHIQCMKKSLRIQFGERVKELRIATGLSQEAFADRCGFARSYMSRIERGGSNASLDAIEVLANALSVEPWQLLAPGPSEDNDSELLVPYAADGSCFHPGLASTRDGSFGVGDKAAQKRFGTFAEALEYLRSMETAKWRRPNASGNWGIVSAVRWGKLRK</sequence>
<dbReference type="CDD" id="cd00093">
    <property type="entry name" value="HTH_XRE"/>
    <property type="match status" value="1"/>
</dbReference>
<dbReference type="SUPFAM" id="SSF47413">
    <property type="entry name" value="lambda repressor-like DNA-binding domains"/>
    <property type="match status" value="1"/>
</dbReference>
<dbReference type="EMBL" id="OY757133">
    <property type="protein sequence ID" value="CAK1261518.1"/>
    <property type="molecule type" value="Genomic_DNA"/>
</dbReference>
<dbReference type="SMART" id="SM00530">
    <property type="entry name" value="HTH_XRE"/>
    <property type="match status" value="1"/>
</dbReference>